<proteinExistence type="predicted"/>
<dbReference type="RefSeq" id="WP_161741368.1">
    <property type="nucleotide sequence ID" value="NZ_JAAAMV010000001.1"/>
</dbReference>
<sequence>MVNRMTAAQFIRFLANVIVILLAGWYVNVDHSRNLKAMVRSGMAGDDPKAQSLSLFMTYHDLFFIACLAAAVLACLSIGLHFTGKGHKLAHKPHREPAH</sequence>
<dbReference type="EMBL" id="JAAAMV010000001">
    <property type="protein sequence ID" value="NBD23014.1"/>
    <property type="molecule type" value="Genomic_DNA"/>
</dbReference>
<keyword evidence="3" id="KW-1185">Reference proteome</keyword>
<name>A0ABW9XK66_9BACL</name>
<gene>
    <name evidence="2" type="ORF">GT019_03910</name>
</gene>
<evidence type="ECO:0000256" key="1">
    <source>
        <dbReference type="SAM" id="Phobius"/>
    </source>
</evidence>
<keyword evidence="1" id="KW-0812">Transmembrane</keyword>
<comment type="caution">
    <text evidence="2">The sequence shown here is derived from an EMBL/GenBank/DDBJ whole genome shotgun (WGS) entry which is preliminary data.</text>
</comment>
<dbReference type="Proteomes" id="UP000665561">
    <property type="component" value="Unassembled WGS sequence"/>
</dbReference>
<evidence type="ECO:0000313" key="2">
    <source>
        <dbReference type="EMBL" id="NBD23014.1"/>
    </source>
</evidence>
<accession>A0ABW9XK66</accession>
<reference evidence="2 3" key="1">
    <citation type="submission" date="2020-01" db="EMBL/GenBank/DDBJ databases">
        <title>Paenibacillus soybeanensis sp. nov. isolated from the nodules of soybean (Glycine max(L.) Merr).</title>
        <authorList>
            <person name="Wang H."/>
        </authorList>
    </citation>
    <scope>NUCLEOTIDE SEQUENCE [LARGE SCALE GENOMIC DNA]</scope>
    <source>
        <strain evidence="2 3">T1</strain>
    </source>
</reference>
<organism evidence="2 3">
    <name type="scientific">Paenibacillus glycinis</name>
    <dbReference type="NCBI Taxonomy" id="2697035"/>
    <lineage>
        <taxon>Bacteria</taxon>
        <taxon>Bacillati</taxon>
        <taxon>Bacillota</taxon>
        <taxon>Bacilli</taxon>
        <taxon>Bacillales</taxon>
        <taxon>Paenibacillaceae</taxon>
        <taxon>Paenibacillus</taxon>
    </lineage>
</organism>
<evidence type="ECO:0000313" key="3">
    <source>
        <dbReference type="Proteomes" id="UP000665561"/>
    </source>
</evidence>
<keyword evidence="1" id="KW-0472">Membrane</keyword>
<keyword evidence="1" id="KW-1133">Transmembrane helix</keyword>
<feature type="transmembrane region" description="Helical" evidence="1">
    <location>
        <begin position="62"/>
        <end position="82"/>
    </location>
</feature>
<feature type="transmembrane region" description="Helical" evidence="1">
    <location>
        <begin position="7"/>
        <end position="27"/>
    </location>
</feature>
<protein>
    <submittedName>
        <fullName evidence="2">Uncharacterized protein</fullName>
    </submittedName>
</protein>